<evidence type="ECO:0000256" key="1">
    <source>
        <dbReference type="SAM" id="MobiDB-lite"/>
    </source>
</evidence>
<evidence type="ECO:0000313" key="2">
    <source>
        <dbReference type="EMBL" id="PON99066.1"/>
    </source>
</evidence>
<evidence type="ECO:0000313" key="3">
    <source>
        <dbReference type="Proteomes" id="UP000237000"/>
    </source>
</evidence>
<name>A0A2P5FMS0_TREOI</name>
<reference evidence="3" key="1">
    <citation type="submission" date="2016-06" db="EMBL/GenBank/DDBJ databases">
        <title>Parallel loss of symbiosis genes in relatives of nitrogen-fixing non-legume Parasponia.</title>
        <authorList>
            <person name="Van Velzen R."/>
            <person name="Holmer R."/>
            <person name="Bu F."/>
            <person name="Rutten L."/>
            <person name="Van Zeijl A."/>
            <person name="Liu W."/>
            <person name="Santuari L."/>
            <person name="Cao Q."/>
            <person name="Sharma T."/>
            <person name="Shen D."/>
            <person name="Roswanjaya Y."/>
            <person name="Wardhani T."/>
            <person name="Kalhor M.S."/>
            <person name="Jansen J."/>
            <person name="Van den Hoogen J."/>
            <person name="Gungor B."/>
            <person name="Hartog M."/>
            <person name="Hontelez J."/>
            <person name="Verver J."/>
            <person name="Yang W.-C."/>
            <person name="Schijlen E."/>
            <person name="Repin R."/>
            <person name="Schilthuizen M."/>
            <person name="Schranz E."/>
            <person name="Heidstra R."/>
            <person name="Miyata K."/>
            <person name="Fedorova E."/>
            <person name="Kohlen W."/>
            <person name="Bisseling T."/>
            <person name="Smit S."/>
            <person name="Geurts R."/>
        </authorList>
    </citation>
    <scope>NUCLEOTIDE SEQUENCE [LARGE SCALE GENOMIC DNA]</scope>
    <source>
        <strain evidence="3">cv. RG33-2</strain>
    </source>
</reference>
<feature type="region of interest" description="Disordered" evidence="1">
    <location>
        <begin position="54"/>
        <end position="76"/>
    </location>
</feature>
<feature type="compositionally biased region" description="Basic and acidic residues" evidence="1">
    <location>
        <begin position="54"/>
        <end position="64"/>
    </location>
</feature>
<comment type="caution">
    <text evidence="2">The sequence shown here is derived from an EMBL/GenBank/DDBJ whole genome shotgun (WGS) entry which is preliminary data.</text>
</comment>
<gene>
    <name evidence="2" type="ORF">TorRG33x02_053030</name>
</gene>
<dbReference type="AlphaFoldDB" id="A0A2P5FMS0"/>
<dbReference type="Proteomes" id="UP000237000">
    <property type="component" value="Unassembled WGS sequence"/>
</dbReference>
<sequence length="99" mass="11836">MSSYTHRHYNSDNGWNSPNEELQFIAYKVESQPERYTSSPQRPKHHHVEFKNDYERVRESERNSSGHRLNGGGENIDKEADDFIKLEHKKFQYSRTTSY</sequence>
<dbReference type="EMBL" id="JXTC01000021">
    <property type="protein sequence ID" value="PON99066.1"/>
    <property type="molecule type" value="Genomic_DNA"/>
</dbReference>
<dbReference type="OrthoDB" id="1189399at2759"/>
<proteinExistence type="predicted"/>
<keyword evidence="3" id="KW-1185">Reference proteome</keyword>
<organism evidence="2 3">
    <name type="scientific">Trema orientale</name>
    <name type="common">Charcoal tree</name>
    <name type="synonym">Celtis orientalis</name>
    <dbReference type="NCBI Taxonomy" id="63057"/>
    <lineage>
        <taxon>Eukaryota</taxon>
        <taxon>Viridiplantae</taxon>
        <taxon>Streptophyta</taxon>
        <taxon>Embryophyta</taxon>
        <taxon>Tracheophyta</taxon>
        <taxon>Spermatophyta</taxon>
        <taxon>Magnoliopsida</taxon>
        <taxon>eudicotyledons</taxon>
        <taxon>Gunneridae</taxon>
        <taxon>Pentapetalae</taxon>
        <taxon>rosids</taxon>
        <taxon>fabids</taxon>
        <taxon>Rosales</taxon>
        <taxon>Cannabaceae</taxon>
        <taxon>Trema</taxon>
    </lineage>
</organism>
<dbReference type="InParanoid" id="A0A2P5FMS0"/>
<protein>
    <submittedName>
        <fullName evidence="2">Uncharacterized protein</fullName>
    </submittedName>
</protein>
<accession>A0A2P5FMS0</accession>